<dbReference type="EMBL" id="CP001013">
    <property type="protein sequence ID" value="ACB34658.1"/>
    <property type="molecule type" value="Genomic_DNA"/>
</dbReference>
<evidence type="ECO:0000313" key="3">
    <source>
        <dbReference type="Proteomes" id="UP000001693"/>
    </source>
</evidence>
<dbReference type="STRING" id="395495.Lcho_2393"/>
<feature type="region of interest" description="Disordered" evidence="1">
    <location>
        <begin position="1"/>
        <end position="20"/>
    </location>
</feature>
<accession>B1Y4U5</accession>
<feature type="region of interest" description="Disordered" evidence="1">
    <location>
        <begin position="236"/>
        <end position="255"/>
    </location>
</feature>
<proteinExistence type="predicted"/>
<evidence type="ECO:0000256" key="1">
    <source>
        <dbReference type="SAM" id="MobiDB-lite"/>
    </source>
</evidence>
<gene>
    <name evidence="2" type="ordered locus">Lcho_2393</name>
</gene>
<keyword evidence="3" id="KW-1185">Reference proteome</keyword>
<sequence>MIRTTGRFLERPSPSVSARPEPNHYALWSPHRDSREVILWKSLLSFRGEPWHWVNESEAARWFIVDVARGVAPDLTATIERDGRLHGIALARNWIDLPAPCWTFFRVPLQHDSVTRWLDQLVGRAPGATVPADDASSERWSGQALRLHRWPDVNRYGNASVELAVACGRLLRGWTPYPLLVHGLRDTQALHRLLHDAQLRGWLDSVPAELQTQAGASAPVDLSALPVLNERVDIVPGLPRPPAPAAPPAPQGSESRRWGLLRRLWQRYA</sequence>
<dbReference type="HOGENOM" id="CLU_1033640_0_0_4"/>
<protein>
    <submittedName>
        <fullName evidence="2">Uncharacterized protein</fullName>
    </submittedName>
</protein>
<name>B1Y4U5_LEPCP</name>
<dbReference type="KEGG" id="lch:Lcho_2393"/>
<feature type="compositionally biased region" description="Pro residues" evidence="1">
    <location>
        <begin position="238"/>
        <end position="250"/>
    </location>
</feature>
<organism evidence="2 3">
    <name type="scientific">Leptothrix cholodnii (strain ATCC 51168 / LMG 8142 / SP-6)</name>
    <name type="common">Leptothrix discophora (strain SP-6)</name>
    <dbReference type="NCBI Taxonomy" id="395495"/>
    <lineage>
        <taxon>Bacteria</taxon>
        <taxon>Pseudomonadati</taxon>
        <taxon>Pseudomonadota</taxon>
        <taxon>Betaproteobacteria</taxon>
        <taxon>Burkholderiales</taxon>
        <taxon>Sphaerotilaceae</taxon>
        <taxon>Leptothrix</taxon>
    </lineage>
</organism>
<reference evidence="2 3" key="1">
    <citation type="submission" date="2008-03" db="EMBL/GenBank/DDBJ databases">
        <title>Complete sequence of Leptothrix cholodnii SP-6.</title>
        <authorList>
            <consortium name="US DOE Joint Genome Institute"/>
            <person name="Copeland A."/>
            <person name="Lucas S."/>
            <person name="Lapidus A."/>
            <person name="Glavina del Rio T."/>
            <person name="Dalin E."/>
            <person name="Tice H."/>
            <person name="Bruce D."/>
            <person name="Goodwin L."/>
            <person name="Pitluck S."/>
            <person name="Chertkov O."/>
            <person name="Brettin T."/>
            <person name="Detter J.C."/>
            <person name="Han C."/>
            <person name="Kuske C.R."/>
            <person name="Schmutz J."/>
            <person name="Larimer F."/>
            <person name="Land M."/>
            <person name="Hauser L."/>
            <person name="Kyrpides N."/>
            <person name="Lykidis A."/>
            <person name="Emerson D."/>
            <person name="Richardson P."/>
        </authorList>
    </citation>
    <scope>NUCLEOTIDE SEQUENCE [LARGE SCALE GENOMIC DNA]</scope>
    <source>
        <strain evidence="3">ATCC 51168 / LMG 8142 / SP-6</strain>
    </source>
</reference>
<evidence type="ECO:0000313" key="2">
    <source>
        <dbReference type="EMBL" id="ACB34658.1"/>
    </source>
</evidence>
<dbReference type="AlphaFoldDB" id="B1Y4U5"/>
<dbReference type="Proteomes" id="UP000001693">
    <property type="component" value="Chromosome"/>
</dbReference>